<dbReference type="Proteomes" id="UP001620626">
    <property type="component" value="Unassembled WGS sequence"/>
</dbReference>
<evidence type="ECO:0000313" key="3">
    <source>
        <dbReference type="Proteomes" id="UP001620626"/>
    </source>
</evidence>
<feature type="region of interest" description="Disordered" evidence="1">
    <location>
        <begin position="1"/>
        <end position="30"/>
    </location>
</feature>
<accession>A0ABD2LFC5</accession>
<evidence type="ECO:0000256" key="1">
    <source>
        <dbReference type="SAM" id="MobiDB-lite"/>
    </source>
</evidence>
<gene>
    <name evidence="2" type="ORF">niasHT_010857</name>
</gene>
<dbReference type="AlphaFoldDB" id="A0ABD2LFC5"/>
<keyword evidence="3" id="KW-1185">Reference proteome</keyword>
<organism evidence="2 3">
    <name type="scientific">Heterodera trifolii</name>
    <dbReference type="NCBI Taxonomy" id="157864"/>
    <lineage>
        <taxon>Eukaryota</taxon>
        <taxon>Metazoa</taxon>
        <taxon>Ecdysozoa</taxon>
        <taxon>Nematoda</taxon>
        <taxon>Chromadorea</taxon>
        <taxon>Rhabditida</taxon>
        <taxon>Tylenchina</taxon>
        <taxon>Tylenchomorpha</taxon>
        <taxon>Tylenchoidea</taxon>
        <taxon>Heteroderidae</taxon>
        <taxon>Heteroderinae</taxon>
        <taxon>Heterodera</taxon>
    </lineage>
</organism>
<proteinExistence type="predicted"/>
<evidence type="ECO:0000313" key="2">
    <source>
        <dbReference type="EMBL" id="KAL3113094.1"/>
    </source>
</evidence>
<sequence length="563" mass="66804">MHRHSNNHKVNDHKPSSSFNLPQPNTPGNSEVVWHHHENHDFSRLLTDLFVPRPMYHNPLEYEYHNPLEYEYHNPLEYENHNPLEYKFYYVDGEYVPYPISAYQYHILGQMPYVYDAAVKNDLEREWLREDDFNALEVEFSDNVKFEMNYEILKKKILNESIMKKFDAGDIWAHKIHSLHKNWAQEIKLNGFKYIQQLVSYTVMGRGMLLYVSLFNATFGMKETDFDELNKIMVTLTSDERQKIMEIHEKYDPQLKTNGKKYASASKQKYKAKPGLCTDILTREKRFEKATKYASIIDGLCRKDRDQALEPFSKNRDQRDSYQPNEIEKDVELLEALINAAKYDLDNFWYKKYQCYPSANGNQIVRILTEDNYERLRCIVLHYQQKNKNNLFNDLFNAINVAIMETDAVYVLKLARLIFIDALYGRPFLLAVMFHGKLERLHWHASKKWPRGKEPKKNEKENDLSDAFNDASRLFMLRGPIDLYEVNLVYGDAIRKFIKPNEPLTSDPLLRQTDDSSVRVQQSMKNYDKNHQTRNQIGIKEEFPSEYENEIVFEISKYDVKLP</sequence>
<comment type="caution">
    <text evidence="2">The sequence shown here is derived from an EMBL/GenBank/DDBJ whole genome shotgun (WGS) entry which is preliminary data.</text>
</comment>
<protein>
    <submittedName>
        <fullName evidence="2">Uncharacterized protein</fullName>
    </submittedName>
</protein>
<name>A0ABD2LFC5_9BILA</name>
<feature type="compositionally biased region" description="Polar residues" evidence="1">
    <location>
        <begin position="16"/>
        <end position="29"/>
    </location>
</feature>
<reference evidence="2 3" key="1">
    <citation type="submission" date="2024-10" db="EMBL/GenBank/DDBJ databases">
        <authorList>
            <person name="Kim D."/>
        </authorList>
    </citation>
    <scope>NUCLEOTIDE SEQUENCE [LARGE SCALE GENOMIC DNA]</scope>
    <source>
        <strain evidence="2">BH-2024</strain>
    </source>
</reference>
<dbReference type="EMBL" id="JBICBT010000457">
    <property type="protein sequence ID" value="KAL3113094.1"/>
    <property type="molecule type" value="Genomic_DNA"/>
</dbReference>